<dbReference type="Proteomes" id="UP000612808">
    <property type="component" value="Unassembled WGS sequence"/>
</dbReference>
<evidence type="ECO:0000259" key="2">
    <source>
        <dbReference type="Pfam" id="PF13556"/>
    </source>
</evidence>
<dbReference type="InterPro" id="IPR009057">
    <property type="entry name" value="Homeodomain-like_sf"/>
</dbReference>
<dbReference type="Pfam" id="PF13556">
    <property type="entry name" value="HTH_30"/>
    <property type="match status" value="1"/>
</dbReference>
<reference evidence="3" key="1">
    <citation type="submission" date="2021-01" db="EMBL/GenBank/DDBJ databases">
        <title>Whole genome shotgun sequence of Actinocatenispora rupis NBRC 107355.</title>
        <authorList>
            <person name="Komaki H."/>
            <person name="Tamura T."/>
        </authorList>
    </citation>
    <scope>NUCLEOTIDE SEQUENCE</scope>
    <source>
        <strain evidence="3">NBRC 107355</strain>
    </source>
</reference>
<evidence type="ECO:0008006" key="5">
    <source>
        <dbReference type="Google" id="ProtNLM"/>
    </source>
</evidence>
<dbReference type="PANTHER" id="PTHR33744:SF17">
    <property type="entry name" value="CONSERVED PROTEIN"/>
    <property type="match status" value="1"/>
</dbReference>
<dbReference type="Gene3D" id="1.10.10.2840">
    <property type="entry name" value="PucR C-terminal helix-turn-helix domain"/>
    <property type="match status" value="1"/>
</dbReference>
<proteinExistence type="predicted"/>
<keyword evidence="4" id="KW-1185">Reference proteome</keyword>
<gene>
    <name evidence="3" type="ORF">Aru02nite_19150</name>
</gene>
<comment type="caution">
    <text evidence="3">The sequence shown here is derived from an EMBL/GenBank/DDBJ whole genome shotgun (WGS) entry which is preliminary data.</text>
</comment>
<organism evidence="3 4">
    <name type="scientific">Actinocatenispora rupis</name>
    <dbReference type="NCBI Taxonomy" id="519421"/>
    <lineage>
        <taxon>Bacteria</taxon>
        <taxon>Bacillati</taxon>
        <taxon>Actinomycetota</taxon>
        <taxon>Actinomycetes</taxon>
        <taxon>Micromonosporales</taxon>
        <taxon>Micromonosporaceae</taxon>
        <taxon>Actinocatenispora</taxon>
    </lineage>
</organism>
<dbReference type="Pfam" id="PF07905">
    <property type="entry name" value="PucR"/>
    <property type="match status" value="1"/>
</dbReference>
<protein>
    <recommendedName>
        <fullName evidence="5">DNA-binding transcriptional regulator, PucR family</fullName>
    </recommendedName>
</protein>
<evidence type="ECO:0000259" key="1">
    <source>
        <dbReference type="Pfam" id="PF07905"/>
    </source>
</evidence>
<dbReference type="InterPro" id="IPR042070">
    <property type="entry name" value="PucR_C-HTH_sf"/>
</dbReference>
<dbReference type="PANTHER" id="PTHR33744">
    <property type="entry name" value="CARBOHYDRATE DIACID REGULATOR"/>
    <property type="match status" value="1"/>
</dbReference>
<dbReference type="EMBL" id="BOMB01000010">
    <property type="protein sequence ID" value="GID11026.1"/>
    <property type="molecule type" value="Genomic_DNA"/>
</dbReference>
<dbReference type="SUPFAM" id="SSF46689">
    <property type="entry name" value="Homeodomain-like"/>
    <property type="match status" value="1"/>
</dbReference>
<accession>A0A8J3J3N5</accession>
<dbReference type="InterPro" id="IPR051448">
    <property type="entry name" value="CdaR-like_regulators"/>
</dbReference>
<dbReference type="AlphaFoldDB" id="A0A8J3J3N5"/>
<evidence type="ECO:0000313" key="4">
    <source>
        <dbReference type="Proteomes" id="UP000612808"/>
    </source>
</evidence>
<sequence>MRIRTLLDMPDLRLRLLTGDTALDRQVRWVYTTDLRDPRRYLDGGELVLTGMMWRRDPADSERFVAALAAGHVAALAAGYGGSDLAGVPDDLVDACRKHDVVLLEVPAEVSFAAVTERVARELSAGGDGPDAGAARWRDALNALVVAGAGTGAVCALLSDETGMDCWLLSAGGRLVAGADGLPAGTRTRLARAYLSADALPRRVRVDGGTYTLIAVAPRQQRIAGWCLALRGDVDTAPPYAKGAVTEVCTLLALEWSRYDEALAVAARQGEHLVAPAASAAETASRLAVAGFDADEPVAVAVAYGEPGVPVLRELCAGLDGRWLVTRHGEEAVAVVPVALDRYDALLADLRARAATLSAGIGGCRLGIGVSTAAAASGLPAAADEARHLCRLGHRAPGRIRVTDSGELTSHTLLLSSVPDDLRRSFRGRLLGPLLDYDTRHHTELAYTLEVFLACDGSWTRTAERLHLHVNTLRYRIGRIERLTGRDLSRFTDRVDLYLALRTP</sequence>
<dbReference type="InterPro" id="IPR025736">
    <property type="entry name" value="PucR_C-HTH_dom"/>
</dbReference>
<evidence type="ECO:0000313" key="3">
    <source>
        <dbReference type="EMBL" id="GID11026.1"/>
    </source>
</evidence>
<name>A0A8J3J3N5_9ACTN</name>
<feature type="domain" description="PucR C-terminal helix-turn-helix" evidence="2">
    <location>
        <begin position="446"/>
        <end position="502"/>
    </location>
</feature>
<dbReference type="InterPro" id="IPR012914">
    <property type="entry name" value="PucR_dom"/>
</dbReference>
<feature type="domain" description="Purine catabolism PurC-like" evidence="1">
    <location>
        <begin position="6"/>
        <end position="123"/>
    </location>
</feature>